<organism evidence="12 13">
    <name type="scientific">Chryseobacterium piscium</name>
    <dbReference type="NCBI Taxonomy" id="333702"/>
    <lineage>
        <taxon>Bacteria</taxon>
        <taxon>Pseudomonadati</taxon>
        <taxon>Bacteroidota</taxon>
        <taxon>Flavobacteriia</taxon>
        <taxon>Flavobacteriales</taxon>
        <taxon>Weeksellaceae</taxon>
        <taxon>Chryseobacterium group</taxon>
        <taxon>Chryseobacterium</taxon>
    </lineage>
</organism>
<dbReference type="PROSITE" id="PS50109">
    <property type="entry name" value="HIS_KIN"/>
    <property type="match status" value="1"/>
</dbReference>
<evidence type="ECO:0000259" key="10">
    <source>
        <dbReference type="PROSITE" id="PS50109"/>
    </source>
</evidence>
<dbReference type="InterPro" id="IPR003356">
    <property type="entry name" value="DNA_methylase_A-5"/>
</dbReference>
<keyword evidence="3" id="KW-0489">Methyltransferase</keyword>
<dbReference type="Gene3D" id="3.40.50.150">
    <property type="entry name" value="Vaccinia Virus protein VP39"/>
    <property type="match status" value="1"/>
</dbReference>
<comment type="catalytic activity">
    <reaction evidence="9">
        <text>a 2'-deoxyadenosine in DNA + S-adenosyl-L-methionine = an N(6)-methyl-2'-deoxyadenosine in DNA + S-adenosyl-L-homocysteine + H(+)</text>
        <dbReference type="Rhea" id="RHEA:15197"/>
        <dbReference type="Rhea" id="RHEA-COMP:12418"/>
        <dbReference type="Rhea" id="RHEA-COMP:12419"/>
        <dbReference type="ChEBI" id="CHEBI:15378"/>
        <dbReference type="ChEBI" id="CHEBI:57856"/>
        <dbReference type="ChEBI" id="CHEBI:59789"/>
        <dbReference type="ChEBI" id="CHEBI:90615"/>
        <dbReference type="ChEBI" id="CHEBI:90616"/>
        <dbReference type="EC" id="2.1.1.72"/>
    </reaction>
</comment>
<feature type="domain" description="Histidine kinase" evidence="10">
    <location>
        <begin position="673"/>
        <end position="904"/>
    </location>
</feature>
<comment type="similarity">
    <text evidence="1">Belongs to the N(4)/N(6)-methyltransferase family.</text>
</comment>
<evidence type="ECO:0000256" key="5">
    <source>
        <dbReference type="ARBA" id="ARBA00022691"/>
    </source>
</evidence>
<dbReference type="InterPro" id="IPR029063">
    <property type="entry name" value="SAM-dependent_MTases_sf"/>
</dbReference>
<keyword evidence="7" id="KW-0238">DNA-binding</keyword>
<keyword evidence="13" id="KW-1185">Reference proteome</keyword>
<dbReference type="GO" id="GO:0008170">
    <property type="term" value="F:N-methyltransferase activity"/>
    <property type="evidence" value="ECO:0007669"/>
    <property type="project" value="InterPro"/>
</dbReference>
<dbReference type="InterPro" id="IPR051537">
    <property type="entry name" value="DNA_Adenine_Mtase"/>
</dbReference>
<dbReference type="PROSITE" id="PS51913">
    <property type="entry name" value="HTH_HARE"/>
    <property type="match status" value="1"/>
</dbReference>
<reference evidence="12 13" key="1">
    <citation type="journal article" date="2006" name="Int. J. Syst. Evol. Microbiol.">
        <title>Chryseobacterium piscium sp. nov., isolated from fish of the South Atlantic Ocean off South Africa.</title>
        <authorList>
            <person name="de Beer H."/>
            <person name="Hugo C.J."/>
            <person name="Jooste P.J."/>
            <person name="Vancanneyt M."/>
            <person name="Coenye T."/>
            <person name="Vandamme P."/>
        </authorList>
    </citation>
    <scope>NUCLEOTIDE SEQUENCE [LARGE SCALE GENOMIC DNA]</scope>
    <source>
        <strain evidence="12 13">CCUG 51923</strain>
    </source>
</reference>
<dbReference type="SUPFAM" id="SSF116734">
    <property type="entry name" value="DNA methylase specificity domain"/>
    <property type="match status" value="1"/>
</dbReference>
<keyword evidence="8" id="KW-0804">Transcription</keyword>
<evidence type="ECO:0000256" key="9">
    <source>
        <dbReference type="ARBA" id="ARBA00047942"/>
    </source>
</evidence>
<dbReference type="RefSeq" id="WP_115951664.1">
    <property type="nucleotide sequence ID" value="NZ_QNVS01000094.1"/>
</dbReference>
<dbReference type="InterPro" id="IPR005467">
    <property type="entry name" value="His_kinase_dom"/>
</dbReference>
<evidence type="ECO:0000259" key="11">
    <source>
        <dbReference type="PROSITE" id="PS51913"/>
    </source>
</evidence>
<protein>
    <recommendedName>
        <fullName evidence="2">site-specific DNA-methyltransferase (adenine-specific)</fullName>
        <ecNumber evidence="2">2.1.1.72</ecNumber>
    </recommendedName>
</protein>
<gene>
    <name evidence="12" type="ORF">DRF62_18765</name>
</gene>
<dbReference type="InterPro" id="IPR044946">
    <property type="entry name" value="Restrct_endonuc_typeI_TRD_sf"/>
</dbReference>
<dbReference type="SUPFAM" id="SSF55874">
    <property type="entry name" value="ATPase domain of HSP90 chaperone/DNA topoisomerase II/histidine kinase"/>
    <property type="match status" value="1"/>
</dbReference>
<dbReference type="PRINTS" id="PR00507">
    <property type="entry name" value="N12N6MTFRASE"/>
</dbReference>
<dbReference type="GO" id="GO:0032259">
    <property type="term" value="P:methylation"/>
    <property type="evidence" value="ECO:0007669"/>
    <property type="project" value="UniProtKB-KW"/>
</dbReference>
<evidence type="ECO:0000256" key="7">
    <source>
        <dbReference type="ARBA" id="ARBA00023125"/>
    </source>
</evidence>
<evidence type="ECO:0000256" key="4">
    <source>
        <dbReference type="ARBA" id="ARBA00022679"/>
    </source>
</evidence>
<dbReference type="GO" id="GO:0003677">
    <property type="term" value="F:DNA binding"/>
    <property type="evidence" value="ECO:0007669"/>
    <property type="project" value="UniProtKB-KW"/>
</dbReference>
<accession>A0A3D9BAM8</accession>
<name>A0A3D9BAM8_9FLAO</name>
<keyword evidence="5" id="KW-0949">S-adenosyl-L-methionine</keyword>
<dbReference type="PANTHER" id="PTHR42933:SF3">
    <property type="entry name" value="TYPE I RESTRICTION ENZYME MJAVIII METHYLASE SUBUNIT"/>
    <property type="match status" value="1"/>
</dbReference>
<sequence>MTLHDAIEIVLESNKRPLTFDEIAAEINAKDLYQRNDLKKIGGAQVRTRVQQYDKLFININGYVVSNHNKKWRNLLSTYWDLSNNLRELYKVSELEFIISCIFYFKRLYDLNDRQFISNVDFINNLSDNLDSIYINDNTSTLLRSIPHEFYSLVHRESITKFLDSIMPLQHFSSHNFSDEEYGHVFEYILEMNNHGKSKSQLIRTPRQIIELMSKILNPTSGKLYDPVCGTGGFLTQAFRMSKDLEIFGSEISYQVAQIASMNQIMNGDKFANIVYENCFEQIHENIKYDYIIGDLPLVPLSDHNNVVISNLTDLNLPRNFKSFGSFLIFSYFKLSPVGKAVFTVSQSFLFKKGGDEKVRNYFLKKDLIEAVISLPDGSLKPYTTGQVSILVINKIKNNIQKGKVKFINLPDESDFRGIDVNEILEFYSENITNSAYVEIVDVQEVLDLNTLSPASYSRELIEVRKLLQTGTAMYIEDLTKIISGTTSISKEDLNNNYGIPYIKIENLERDILDMFLSKKNVKEFVISDFQKYDRNIISRECLLIAKIGDRLKPTIFRPQNGLDKIILNPNVLALYLDPHSKISLEFLYYQFYSDFLLNQIDQKFNRSVMQFITISAIKELIVPTMDFIDQATFIEFQKATSISEERKRIAERFDRLGYIEDVQEIELNIVRTITHQLKHQLTGLSTSMIKISEVVNKNKLSDYSEYDVSDKILQPTVGFEEPENKKLGEVVDQGLKKAEALNIILRDVDKAITFNLDYSQVYMGEFLDDIIKNYTNKNFSIERFGDDPLIEISTTHFEDLMTTLIKNAEDHGFKSTKSPKISFSTKVDSKRALLVLDYKNNGSPLTITAKEFKSILTKSINSTGSGIGGYYINKIVEAHKGQLIINENLKSGIHFIIELPLKQLENE</sequence>
<dbReference type="Gene3D" id="3.30.565.10">
    <property type="entry name" value="Histidine kinase-like ATPase, C-terminal domain"/>
    <property type="match status" value="1"/>
</dbReference>
<dbReference type="GO" id="GO:0009007">
    <property type="term" value="F:site-specific DNA-methyltransferase (adenine-specific) activity"/>
    <property type="evidence" value="ECO:0007669"/>
    <property type="project" value="UniProtKB-EC"/>
</dbReference>
<dbReference type="GO" id="GO:0006355">
    <property type="term" value="P:regulation of DNA-templated transcription"/>
    <property type="evidence" value="ECO:0007669"/>
    <property type="project" value="InterPro"/>
</dbReference>
<dbReference type="Proteomes" id="UP000256512">
    <property type="component" value="Unassembled WGS sequence"/>
</dbReference>
<keyword evidence="4" id="KW-0808">Transferase</keyword>
<dbReference type="AlphaFoldDB" id="A0A3D9BAM8"/>
<dbReference type="InterPro" id="IPR007759">
    <property type="entry name" value="Asxl_HARE-HTH"/>
</dbReference>
<dbReference type="EC" id="2.1.1.72" evidence="2"/>
<evidence type="ECO:0000256" key="8">
    <source>
        <dbReference type="ARBA" id="ARBA00023163"/>
    </source>
</evidence>
<dbReference type="PANTHER" id="PTHR42933">
    <property type="entry name" value="SLR6095 PROTEIN"/>
    <property type="match status" value="1"/>
</dbReference>
<evidence type="ECO:0000313" key="12">
    <source>
        <dbReference type="EMBL" id="REC50681.1"/>
    </source>
</evidence>
<dbReference type="CDD" id="cd16961">
    <property type="entry name" value="RMtype1_S_TRD-CR_like"/>
    <property type="match status" value="1"/>
</dbReference>
<dbReference type="InterPro" id="IPR036890">
    <property type="entry name" value="HATPase_C_sf"/>
</dbReference>
<comment type="caution">
    <text evidence="12">The sequence shown here is derived from an EMBL/GenBank/DDBJ whole genome shotgun (WGS) entry which is preliminary data.</text>
</comment>
<evidence type="ECO:0000313" key="13">
    <source>
        <dbReference type="Proteomes" id="UP000256512"/>
    </source>
</evidence>
<dbReference type="SUPFAM" id="SSF53335">
    <property type="entry name" value="S-adenosyl-L-methionine-dependent methyltransferases"/>
    <property type="match status" value="1"/>
</dbReference>
<dbReference type="Pfam" id="PF02384">
    <property type="entry name" value="N6_Mtase"/>
    <property type="match status" value="1"/>
</dbReference>
<evidence type="ECO:0000256" key="2">
    <source>
        <dbReference type="ARBA" id="ARBA00011900"/>
    </source>
</evidence>
<proteinExistence type="inferred from homology"/>
<dbReference type="Pfam" id="PF05066">
    <property type="entry name" value="HARE-HTH"/>
    <property type="match status" value="1"/>
</dbReference>
<evidence type="ECO:0000256" key="3">
    <source>
        <dbReference type="ARBA" id="ARBA00022603"/>
    </source>
</evidence>
<keyword evidence="6" id="KW-0680">Restriction system</keyword>
<feature type="domain" description="HTH HARE-type" evidence="11">
    <location>
        <begin position="1"/>
        <end position="85"/>
    </location>
</feature>
<evidence type="ECO:0000256" key="1">
    <source>
        <dbReference type="ARBA" id="ARBA00006594"/>
    </source>
</evidence>
<dbReference type="EMBL" id="QNVS01000094">
    <property type="protein sequence ID" value="REC50681.1"/>
    <property type="molecule type" value="Genomic_DNA"/>
</dbReference>
<evidence type="ECO:0000256" key="6">
    <source>
        <dbReference type="ARBA" id="ARBA00022747"/>
    </source>
</evidence>
<dbReference type="Gene3D" id="3.90.220.20">
    <property type="entry name" value="DNA methylase specificity domains"/>
    <property type="match status" value="1"/>
</dbReference>
<dbReference type="GO" id="GO:0009307">
    <property type="term" value="P:DNA restriction-modification system"/>
    <property type="evidence" value="ECO:0007669"/>
    <property type="project" value="UniProtKB-KW"/>
</dbReference>